<sequence>MNSETTPHAAELSLHQTLRRVEEYVRREPTKAAAAALGTGLVLNLLPPRLLASVAGNLVTRLLPPVLLGLGVLKAFEICCDKETARKR</sequence>
<name>A0ABW0KV96_9BACT</name>
<dbReference type="EMBL" id="JBHSMQ010000010">
    <property type="protein sequence ID" value="MFC5457398.1"/>
    <property type="molecule type" value="Genomic_DNA"/>
</dbReference>
<organism evidence="1 2">
    <name type="scientific">Prosthecobacter fluviatilis</name>
    <dbReference type="NCBI Taxonomy" id="445931"/>
    <lineage>
        <taxon>Bacteria</taxon>
        <taxon>Pseudomonadati</taxon>
        <taxon>Verrucomicrobiota</taxon>
        <taxon>Verrucomicrobiia</taxon>
        <taxon>Verrucomicrobiales</taxon>
        <taxon>Verrucomicrobiaceae</taxon>
        <taxon>Prosthecobacter</taxon>
    </lineage>
</organism>
<comment type="caution">
    <text evidence="1">The sequence shown here is derived from an EMBL/GenBank/DDBJ whole genome shotgun (WGS) entry which is preliminary data.</text>
</comment>
<proteinExistence type="predicted"/>
<evidence type="ECO:0000313" key="2">
    <source>
        <dbReference type="Proteomes" id="UP001596052"/>
    </source>
</evidence>
<dbReference type="Proteomes" id="UP001596052">
    <property type="component" value="Unassembled WGS sequence"/>
</dbReference>
<dbReference type="RefSeq" id="WP_377170660.1">
    <property type="nucleotide sequence ID" value="NZ_JBHSMQ010000010.1"/>
</dbReference>
<keyword evidence="2" id="KW-1185">Reference proteome</keyword>
<evidence type="ECO:0000313" key="1">
    <source>
        <dbReference type="EMBL" id="MFC5457398.1"/>
    </source>
</evidence>
<reference evidence="2" key="1">
    <citation type="journal article" date="2019" name="Int. J. Syst. Evol. Microbiol.">
        <title>The Global Catalogue of Microorganisms (GCM) 10K type strain sequencing project: providing services to taxonomists for standard genome sequencing and annotation.</title>
        <authorList>
            <consortium name="The Broad Institute Genomics Platform"/>
            <consortium name="The Broad Institute Genome Sequencing Center for Infectious Disease"/>
            <person name="Wu L."/>
            <person name="Ma J."/>
        </authorList>
    </citation>
    <scope>NUCLEOTIDE SEQUENCE [LARGE SCALE GENOMIC DNA]</scope>
    <source>
        <strain evidence="2">CGMCC 4.1469</strain>
    </source>
</reference>
<gene>
    <name evidence="1" type="ORF">ACFQDI_21200</name>
</gene>
<protein>
    <submittedName>
        <fullName evidence="1">Uncharacterized protein</fullName>
    </submittedName>
</protein>
<accession>A0ABW0KV96</accession>